<organism evidence="3 4">
    <name type="scientific">Sphingopyxis flava</name>
    <dbReference type="NCBI Taxonomy" id="1507287"/>
    <lineage>
        <taxon>Bacteria</taxon>
        <taxon>Pseudomonadati</taxon>
        <taxon>Pseudomonadota</taxon>
        <taxon>Alphaproteobacteria</taxon>
        <taxon>Sphingomonadales</taxon>
        <taxon>Sphingomonadaceae</taxon>
        <taxon>Sphingopyxis</taxon>
    </lineage>
</organism>
<dbReference type="SUPFAM" id="SSF51735">
    <property type="entry name" value="NAD(P)-binding Rossmann-fold domains"/>
    <property type="match status" value="1"/>
</dbReference>
<sequence length="253" mass="26292">MNDPHFTGKTALVTGSGAGIGRATAKAFAAKGVRVVVSDISLADAEDTVASIRDGGGEAAAMQCDATDGAAVERLVQATLDRFGSLDFAHNNVGVGTGKSIEDLTEADYRLISDTSLKSVMLGMKYQLPVMRAQGGGAIVNTASMAGISTVQTADIVYAGAKAGVIQMTAHAARTYAPYDIRVNCVAPGLVRTKILSEMFTHEQQMAMADFHLIKRLIEPEEIAAAAIFLCSADAAMITGHCLPVDGGQSAIR</sequence>
<dbReference type="AlphaFoldDB" id="A0A1T5E762"/>
<dbReference type="InterPro" id="IPR002347">
    <property type="entry name" value="SDR_fam"/>
</dbReference>
<gene>
    <name evidence="3" type="ORF">SAMN06295937_101941</name>
</gene>
<protein>
    <submittedName>
        <fullName evidence="3">NAD(P)-dependent dehydrogenase, short-chain alcohol dehydrogenase family</fullName>
    </submittedName>
</protein>
<dbReference type="PANTHER" id="PTHR24321:SF11">
    <property type="entry name" value="BLR0893 PROTEIN"/>
    <property type="match status" value="1"/>
</dbReference>
<keyword evidence="2" id="KW-0560">Oxidoreductase</keyword>
<evidence type="ECO:0000313" key="4">
    <source>
        <dbReference type="Proteomes" id="UP000190044"/>
    </source>
</evidence>
<dbReference type="FunFam" id="3.40.50.720:FF:000084">
    <property type="entry name" value="Short-chain dehydrogenase reductase"/>
    <property type="match status" value="1"/>
</dbReference>
<comment type="similarity">
    <text evidence="1">Belongs to the short-chain dehydrogenases/reductases (SDR) family.</text>
</comment>
<dbReference type="Proteomes" id="UP000190044">
    <property type="component" value="Unassembled WGS sequence"/>
</dbReference>
<proteinExistence type="inferred from homology"/>
<dbReference type="PRINTS" id="PR00081">
    <property type="entry name" value="GDHRDH"/>
</dbReference>
<dbReference type="InterPro" id="IPR036291">
    <property type="entry name" value="NAD(P)-bd_dom_sf"/>
</dbReference>
<dbReference type="EMBL" id="FUYP01000019">
    <property type="protein sequence ID" value="SKB79705.1"/>
    <property type="molecule type" value="Genomic_DNA"/>
</dbReference>
<evidence type="ECO:0000313" key="3">
    <source>
        <dbReference type="EMBL" id="SKB79705.1"/>
    </source>
</evidence>
<accession>A0A1T5E762</accession>
<dbReference type="Gene3D" id="3.40.50.720">
    <property type="entry name" value="NAD(P)-binding Rossmann-like Domain"/>
    <property type="match status" value="1"/>
</dbReference>
<keyword evidence="4" id="KW-1185">Reference proteome</keyword>
<dbReference type="PANTHER" id="PTHR24321">
    <property type="entry name" value="DEHYDROGENASES, SHORT CHAIN"/>
    <property type="match status" value="1"/>
</dbReference>
<reference evidence="4" key="1">
    <citation type="submission" date="2017-02" db="EMBL/GenBank/DDBJ databases">
        <authorList>
            <person name="Varghese N."/>
            <person name="Submissions S."/>
        </authorList>
    </citation>
    <scope>NUCLEOTIDE SEQUENCE [LARGE SCALE GENOMIC DNA]</scope>
    <source>
        <strain evidence="4">R11H</strain>
    </source>
</reference>
<dbReference type="GO" id="GO:0016491">
    <property type="term" value="F:oxidoreductase activity"/>
    <property type="evidence" value="ECO:0007669"/>
    <property type="project" value="UniProtKB-KW"/>
</dbReference>
<dbReference type="PRINTS" id="PR00080">
    <property type="entry name" value="SDRFAMILY"/>
</dbReference>
<evidence type="ECO:0000256" key="1">
    <source>
        <dbReference type="ARBA" id="ARBA00006484"/>
    </source>
</evidence>
<dbReference type="CDD" id="cd05233">
    <property type="entry name" value="SDR_c"/>
    <property type="match status" value="1"/>
</dbReference>
<dbReference type="Pfam" id="PF13561">
    <property type="entry name" value="adh_short_C2"/>
    <property type="match status" value="1"/>
</dbReference>
<evidence type="ECO:0000256" key="2">
    <source>
        <dbReference type="ARBA" id="ARBA00023002"/>
    </source>
</evidence>
<dbReference type="NCBIfam" id="NF005559">
    <property type="entry name" value="PRK07231.1"/>
    <property type="match status" value="1"/>
</dbReference>
<name>A0A1T5E762_9SPHN</name>